<dbReference type="SUPFAM" id="SSF51905">
    <property type="entry name" value="FAD/NAD(P)-binding domain"/>
    <property type="match status" value="1"/>
</dbReference>
<dbReference type="Gene3D" id="3.40.30.120">
    <property type="match status" value="1"/>
</dbReference>
<evidence type="ECO:0000259" key="4">
    <source>
        <dbReference type="Pfam" id="PF01494"/>
    </source>
</evidence>
<dbReference type="InterPro" id="IPR036188">
    <property type="entry name" value="FAD/NAD-bd_sf"/>
</dbReference>
<dbReference type="EMBL" id="JARXVH010000013">
    <property type="protein sequence ID" value="MDH6219530.1"/>
    <property type="molecule type" value="Genomic_DNA"/>
</dbReference>
<dbReference type="InterPro" id="IPR002938">
    <property type="entry name" value="FAD-bd"/>
</dbReference>
<dbReference type="PANTHER" id="PTHR43004">
    <property type="entry name" value="TRK SYSTEM POTASSIUM UPTAKE PROTEIN"/>
    <property type="match status" value="1"/>
</dbReference>
<evidence type="ECO:0000313" key="6">
    <source>
        <dbReference type="Proteomes" id="UP001160499"/>
    </source>
</evidence>
<evidence type="ECO:0000256" key="1">
    <source>
        <dbReference type="ARBA" id="ARBA00001974"/>
    </source>
</evidence>
<dbReference type="Gene3D" id="3.50.50.60">
    <property type="entry name" value="FAD/NAD(P)-binding domain"/>
    <property type="match status" value="1"/>
</dbReference>
<protein>
    <submittedName>
        <fullName evidence="5">2-polyprenyl-6-methoxyphenol hydroxylase-like FAD-dependent oxidoreductase</fullName>
    </submittedName>
</protein>
<evidence type="ECO:0000256" key="3">
    <source>
        <dbReference type="ARBA" id="ARBA00022827"/>
    </source>
</evidence>
<feature type="domain" description="FAD-binding" evidence="4">
    <location>
        <begin position="8"/>
        <end position="359"/>
    </location>
</feature>
<reference evidence="5 6" key="1">
    <citation type="submission" date="2023-04" db="EMBL/GenBank/DDBJ databases">
        <title>Forest soil microbial communities from Buena Vista Peninsula, Colon Province, Panama.</title>
        <authorList>
            <person name="Bouskill N."/>
        </authorList>
    </citation>
    <scope>NUCLEOTIDE SEQUENCE [LARGE SCALE GENOMIC DNA]</scope>
    <source>
        <strain evidence="5 6">GGS1</strain>
    </source>
</reference>
<evidence type="ECO:0000313" key="5">
    <source>
        <dbReference type="EMBL" id="MDH6219530.1"/>
    </source>
</evidence>
<dbReference type="NCBIfam" id="NF004780">
    <property type="entry name" value="PRK06126.1"/>
    <property type="match status" value="1"/>
</dbReference>
<keyword evidence="3" id="KW-0274">FAD</keyword>
<dbReference type="PRINTS" id="PR00420">
    <property type="entry name" value="RNGMNOXGNASE"/>
</dbReference>
<accession>A0ABT6LT84</accession>
<organism evidence="5 6">
    <name type="scientific">Streptomyces pseudovenezuelae</name>
    <dbReference type="NCBI Taxonomy" id="67350"/>
    <lineage>
        <taxon>Bacteria</taxon>
        <taxon>Bacillati</taxon>
        <taxon>Actinomycetota</taxon>
        <taxon>Actinomycetes</taxon>
        <taxon>Kitasatosporales</taxon>
        <taxon>Streptomycetaceae</taxon>
        <taxon>Streptomyces</taxon>
        <taxon>Streptomyces aurantiacus group</taxon>
    </lineage>
</organism>
<proteinExistence type="predicted"/>
<dbReference type="RefSeq" id="WP_280880343.1">
    <property type="nucleotide sequence ID" value="NZ_JARXVH010000013.1"/>
</dbReference>
<dbReference type="Gene3D" id="3.30.9.10">
    <property type="entry name" value="D-Amino Acid Oxidase, subunit A, domain 2"/>
    <property type="match status" value="1"/>
</dbReference>
<dbReference type="Proteomes" id="UP001160499">
    <property type="component" value="Unassembled WGS sequence"/>
</dbReference>
<evidence type="ECO:0000256" key="2">
    <source>
        <dbReference type="ARBA" id="ARBA00022630"/>
    </source>
</evidence>
<keyword evidence="6" id="KW-1185">Reference proteome</keyword>
<dbReference type="PANTHER" id="PTHR43004:SF19">
    <property type="entry name" value="BINDING MONOOXYGENASE, PUTATIVE (JCVI)-RELATED"/>
    <property type="match status" value="1"/>
</dbReference>
<dbReference type="InterPro" id="IPR050641">
    <property type="entry name" value="RIFMO-like"/>
</dbReference>
<name>A0ABT6LT84_9ACTN</name>
<dbReference type="Pfam" id="PF21274">
    <property type="entry name" value="Rng_hyd_C"/>
    <property type="match status" value="1"/>
</dbReference>
<keyword evidence="2" id="KW-0285">Flavoprotein</keyword>
<gene>
    <name evidence="5" type="ORF">M2283_006869</name>
</gene>
<dbReference type="Pfam" id="PF01494">
    <property type="entry name" value="FAD_binding_3"/>
    <property type="match status" value="1"/>
</dbReference>
<sequence length="550" mass="60366">MAPVEAPTSVAIAGGGPVGMALAIDLAQRGVASVVFESRAEADRFSARTNMTNVRSMEHFRRWGIADALRENDPVSPRIQRDVAFVTRLNGHLIQHFPRAYEWSERLAIASEVAEWAPNEAIEKTLRARAAELPLIDVRFGHEVESFEQDDDGVTVHVTGTDGPRAFRSDYLVAADGSRSRLRSRILNVRMEGKPNLARSFLWHLRAPGLAEHWKASPMVSMTLFYNEDRHCDSLVPQSGEDQWAYFCSPVPDHIDGDDWEACRDMLFRAVGVEFEVEPLEGGTFITHSMQAPRYDFGRVLLAGDAAHLVSPMGGFGMNIGIGDAADLGWKLAALVQGWGGPLLLASYSIERGEAARFILDGCERNQAVGASELVRDGIEDPGPPGDAVRAQVAEDIQVQKARQFKRMGGQLGYRYSSSPIIVRDDLEQPAADFEDYVPSAAPGNRAPHHWLKDGSSLYDHIGQGFTLLVLDAIETEPLRRATAARGVPLDVVTPGEPDRAALYDLYLAPATLVRSDHHVAWRGHALPEDVDRLLDVVTGSSAWPATVTR</sequence>
<comment type="caution">
    <text evidence="5">The sequence shown here is derived from an EMBL/GenBank/DDBJ whole genome shotgun (WGS) entry which is preliminary data.</text>
</comment>
<comment type="cofactor">
    <cofactor evidence="1">
        <name>FAD</name>
        <dbReference type="ChEBI" id="CHEBI:57692"/>
    </cofactor>
</comment>